<dbReference type="InterPro" id="IPR016040">
    <property type="entry name" value="NAD(P)-bd_dom"/>
</dbReference>
<dbReference type="RefSeq" id="WP_265997878.1">
    <property type="nucleotide sequence ID" value="NZ_JAPJDN010000012.1"/>
</dbReference>
<feature type="domain" description="NAD(P)-binding" evidence="1">
    <location>
        <begin position="23"/>
        <end position="212"/>
    </location>
</feature>
<dbReference type="Pfam" id="PF13460">
    <property type="entry name" value="NAD_binding_10"/>
    <property type="match status" value="1"/>
</dbReference>
<proteinExistence type="predicted"/>
<dbReference type="EMBL" id="JAPJDO010000012">
    <property type="protein sequence ID" value="MCX2938191.1"/>
    <property type="molecule type" value="Genomic_DNA"/>
</dbReference>
<evidence type="ECO:0000313" key="2">
    <source>
        <dbReference type="EMBL" id="MCX2938191.1"/>
    </source>
</evidence>
<dbReference type="Proteomes" id="UP001300745">
    <property type="component" value="Unassembled WGS sequence"/>
</dbReference>
<dbReference type="InterPro" id="IPR051606">
    <property type="entry name" value="Polyketide_Oxido-like"/>
</dbReference>
<comment type="caution">
    <text evidence="2">The sequence shown here is derived from an EMBL/GenBank/DDBJ whole genome shotgun (WGS) entry which is preliminary data.</text>
</comment>
<gene>
    <name evidence="2" type="ORF">ORI27_15900</name>
</gene>
<accession>A0ABT3SF98</accession>
<protein>
    <submittedName>
        <fullName evidence="2">NAD(P)H-binding protein</fullName>
    </submittedName>
</protein>
<dbReference type="PANTHER" id="PTHR43355">
    <property type="entry name" value="FLAVIN REDUCTASE (NADPH)"/>
    <property type="match status" value="1"/>
</dbReference>
<dbReference type="SUPFAM" id="SSF51735">
    <property type="entry name" value="NAD(P)-binding Rossmann-fold domains"/>
    <property type="match status" value="1"/>
</dbReference>
<keyword evidence="3" id="KW-1185">Reference proteome</keyword>
<organism evidence="2 3">
    <name type="scientific">Mycobacterium pinniadriaticum</name>
    <dbReference type="NCBI Taxonomy" id="2994102"/>
    <lineage>
        <taxon>Bacteria</taxon>
        <taxon>Bacillati</taxon>
        <taxon>Actinomycetota</taxon>
        <taxon>Actinomycetes</taxon>
        <taxon>Mycobacteriales</taxon>
        <taxon>Mycobacteriaceae</taxon>
        <taxon>Mycobacterium</taxon>
    </lineage>
</organism>
<evidence type="ECO:0000313" key="3">
    <source>
        <dbReference type="Proteomes" id="UP001300745"/>
    </source>
</evidence>
<sequence length="226" mass="24244">MCFRSDIVDQLHRGVPLRLTVFGGTGPTGLLFVDQALHQDHEVVAFARAPSQLPQHQRLSMVLGTLDDAAGISRAILDSDAVVSLLGPGTNTADIPPLITGTRNIVAAMHEQSVQRLVAVGTPSIHDPADGKDWKIHLLVALIKCFQPAAYEAIVTIGGVVRESGLDWTIVRLPFLTNGPRTDGVNARQVGHRGGLRLSRANAAAFLLDQVTSTAYLHRAPFVTDK</sequence>
<dbReference type="Gene3D" id="3.40.50.720">
    <property type="entry name" value="NAD(P)-binding Rossmann-like Domain"/>
    <property type="match status" value="1"/>
</dbReference>
<name>A0ABT3SF98_9MYCO</name>
<reference evidence="2 3" key="1">
    <citation type="submission" date="2022-11" db="EMBL/GenBank/DDBJ databases">
        <title>Mycobacterium sp. nov.</title>
        <authorList>
            <person name="Papic B."/>
            <person name="Spicic S."/>
            <person name="Duvnjak S."/>
        </authorList>
    </citation>
    <scope>NUCLEOTIDE SEQUENCE [LARGE SCALE GENOMIC DNA]</scope>
    <source>
        <strain evidence="2 3">CVI_P4</strain>
    </source>
</reference>
<dbReference type="PANTHER" id="PTHR43355:SF2">
    <property type="entry name" value="FLAVIN REDUCTASE (NADPH)"/>
    <property type="match status" value="1"/>
</dbReference>
<evidence type="ECO:0000259" key="1">
    <source>
        <dbReference type="Pfam" id="PF13460"/>
    </source>
</evidence>
<dbReference type="InterPro" id="IPR036291">
    <property type="entry name" value="NAD(P)-bd_dom_sf"/>
</dbReference>